<proteinExistence type="predicted"/>
<sequence length="84" mass="10041">MFLVCEKIELDPRLRGDDRKKWGMTMRWIPAFAGMTEYREGCHSDPSADGFRISYPTNEIPKHLKRENFMRFEYPGTLHARFTR</sequence>
<accession>A0A1F8DXL6</accession>
<gene>
    <name evidence="1" type="ORF">A2372_02745</name>
</gene>
<dbReference type="EMBL" id="MGIT01000001">
    <property type="protein sequence ID" value="OGM93291.1"/>
    <property type="molecule type" value="Genomic_DNA"/>
</dbReference>
<organism evidence="1 2">
    <name type="scientific">Candidatus Wolfebacteria bacterium RIFOXYB1_FULL_54_12</name>
    <dbReference type="NCBI Taxonomy" id="1802559"/>
    <lineage>
        <taxon>Bacteria</taxon>
        <taxon>Candidatus Wolfeibacteriota</taxon>
    </lineage>
</organism>
<protein>
    <submittedName>
        <fullName evidence="1">Uncharacterized protein</fullName>
    </submittedName>
</protein>
<dbReference type="STRING" id="1802559.A2372_02745"/>
<name>A0A1F8DXL6_9BACT</name>
<dbReference type="AlphaFoldDB" id="A0A1F8DXL6"/>
<comment type="caution">
    <text evidence="1">The sequence shown here is derived from an EMBL/GenBank/DDBJ whole genome shotgun (WGS) entry which is preliminary data.</text>
</comment>
<evidence type="ECO:0000313" key="2">
    <source>
        <dbReference type="Proteomes" id="UP000176422"/>
    </source>
</evidence>
<evidence type="ECO:0000313" key="1">
    <source>
        <dbReference type="EMBL" id="OGM93291.1"/>
    </source>
</evidence>
<dbReference type="Proteomes" id="UP000176422">
    <property type="component" value="Unassembled WGS sequence"/>
</dbReference>
<reference evidence="1 2" key="1">
    <citation type="journal article" date="2016" name="Nat. Commun.">
        <title>Thousands of microbial genomes shed light on interconnected biogeochemical processes in an aquifer system.</title>
        <authorList>
            <person name="Anantharaman K."/>
            <person name="Brown C.T."/>
            <person name="Hug L.A."/>
            <person name="Sharon I."/>
            <person name="Castelle C.J."/>
            <person name="Probst A.J."/>
            <person name="Thomas B.C."/>
            <person name="Singh A."/>
            <person name="Wilkins M.J."/>
            <person name="Karaoz U."/>
            <person name="Brodie E.L."/>
            <person name="Williams K.H."/>
            <person name="Hubbard S.S."/>
            <person name="Banfield J.F."/>
        </authorList>
    </citation>
    <scope>NUCLEOTIDE SEQUENCE [LARGE SCALE GENOMIC DNA]</scope>
</reference>